<dbReference type="Proteomes" id="UP001196413">
    <property type="component" value="Unassembled WGS sequence"/>
</dbReference>
<protein>
    <recommendedName>
        <fullName evidence="1">Protein kinase domain-containing protein</fullName>
    </recommendedName>
</protein>
<proteinExistence type="predicted"/>
<dbReference type="Gene3D" id="1.10.510.10">
    <property type="entry name" value="Transferase(Phosphotransferase) domain 1"/>
    <property type="match status" value="1"/>
</dbReference>
<dbReference type="InterPro" id="IPR011009">
    <property type="entry name" value="Kinase-like_dom_sf"/>
</dbReference>
<comment type="caution">
    <text evidence="2">The sequence shown here is derived from an EMBL/GenBank/DDBJ whole genome shotgun (WGS) entry which is preliminary data.</text>
</comment>
<dbReference type="InterPro" id="IPR045269">
    <property type="entry name" value="Atg1-like"/>
</dbReference>
<accession>A0AAD5N1Q2</accession>
<dbReference type="Pfam" id="PF00069">
    <property type="entry name" value="Pkinase"/>
    <property type="match status" value="1"/>
</dbReference>
<dbReference type="GO" id="GO:0004674">
    <property type="term" value="F:protein serine/threonine kinase activity"/>
    <property type="evidence" value="ECO:0007669"/>
    <property type="project" value="InterPro"/>
</dbReference>
<dbReference type="PANTHER" id="PTHR24348">
    <property type="entry name" value="SERINE/THREONINE-PROTEIN KINASE UNC-51-RELATED"/>
    <property type="match status" value="1"/>
</dbReference>
<sequence length="146" mass="16638">MQCWKRLKHPHLVKILGHYESMHRVFFTMEYARGEDMPHYLQKNGPVKEYQAMIWVSQVISAVNYMHTGEIVHRDLKLKNIALFPDEGSVIKIGDFGFARSMIGGVALSETFCGSKSYLAPEISMGMPYDPYKSDLCCADKQGKSE</sequence>
<evidence type="ECO:0000313" key="3">
    <source>
        <dbReference type="Proteomes" id="UP001196413"/>
    </source>
</evidence>
<feature type="domain" description="Protein kinase" evidence="1">
    <location>
        <begin position="1"/>
        <end position="146"/>
    </location>
</feature>
<dbReference type="PROSITE" id="PS50011">
    <property type="entry name" value="PROTEIN_KINASE_DOM"/>
    <property type="match status" value="1"/>
</dbReference>
<dbReference type="AlphaFoldDB" id="A0AAD5N1Q2"/>
<dbReference type="EMBL" id="JAHQIW010002524">
    <property type="protein sequence ID" value="KAJ1355634.1"/>
    <property type="molecule type" value="Genomic_DNA"/>
</dbReference>
<dbReference type="GO" id="GO:0006914">
    <property type="term" value="P:autophagy"/>
    <property type="evidence" value="ECO:0007669"/>
    <property type="project" value="UniProtKB-ARBA"/>
</dbReference>
<dbReference type="GO" id="GO:0005524">
    <property type="term" value="F:ATP binding"/>
    <property type="evidence" value="ECO:0007669"/>
    <property type="project" value="InterPro"/>
</dbReference>
<dbReference type="GO" id="GO:0005737">
    <property type="term" value="C:cytoplasm"/>
    <property type="evidence" value="ECO:0007669"/>
    <property type="project" value="TreeGrafter"/>
</dbReference>
<dbReference type="SUPFAM" id="SSF56112">
    <property type="entry name" value="Protein kinase-like (PK-like)"/>
    <property type="match status" value="1"/>
</dbReference>
<evidence type="ECO:0000313" key="2">
    <source>
        <dbReference type="EMBL" id="KAJ1355634.1"/>
    </source>
</evidence>
<evidence type="ECO:0000259" key="1">
    <source>
        <dbReference type="PROSITE" id="PS50011"/>
    </source>
</evidence>
<gene>
    <name evidence="2" type="ORF">KIN20_013125</name>
</gene>
<dbReference type="SMART" id="SM00220">
    <property type="entry name" value="S_TKc"/>
    <property type="match status" value="1"/>
</dbReference>
<dbReference type="GO" id="GO:0010506">
    <property type="term" value="P:regulation of autophagy"/>
    <property type="evidence" value="ECO:0007669"/>
    <property type="project" value="InterPro"/>
</dbReference>
<dbReference type="InterPro" id="IPR000719">
    <property type="entry name" value="Prot_kinase_dom"/>
</dbReference>
<name>A0AAD5N1Q2_PARTN</name>
<organism evidence="2 3">
    <name type="scientific">Parelaphostrongylus tenuis</name>
    <name type="common">Meningeal worm</name>
    <dbReference type="NCBI Taxonomy" id="148309"/>
    <lineage>
        <taxon>Eukaryota</taxon>
        <taxon>Metazoa</taxon>
        <taxon>Ecdysozoa</taxon>
        <taxon>Nematoda</taxon>
        <taxon>Chromadorea</taxon>
        <taxon>Rhabditida</taxon>
        <taxon>Rhabditina</taxon>
        <taxon>Rhabditomorpha</taxon>
        <taxon>Strongyloidea</taxon>
        <taxon>Metastrongylidae</taxon>
        <taxon>Parelaphostrongylus</taxon>
    </lineage>
</organism>
<reference evidence="2" key="1">
    <citation type="submission" date="2021-06" db="EMBL/GenBank/DDBJ databases">
        <title>Parelaphostrongylus tenuis whole genome reference sequence.</title>
        <authorList>
            <person name="Garwood T.J."/>
            <person name="Larsen P.A."/>
            <person name="Fountain-Jones N.M."/>
            <person name="Garbe J.R."/>
            <person name="Macchietto M.G."/>
            <person name="Kania S.A."/>
            <person name="Gerhold R.W."/>
            <person name="Richards J.E."/>
            <person name="Wolf T.M."/>
        </authorList>
    </citation>
    <scope>NUCLEOTIDE SEQUENCE</scope>
    <source>
        <strain evidence="2">MNPRO001-30</strain>
        <tissue evidence="2">Meninges</tissue>
    </source>
</reference>
<keyword evidence="3" id="KW-1185">Reference proteome</keyword>